<keyword evidence="1" id="KW-0732">Signal</keyword>
<name>A0A8J5SH25_ZIZPA</name>
<sequence length="134" mass="13843">MWSEVRVAMALALASTVDCSVLRVLVRASMVALRLSASPMSAAPDTTDGGCAVAVDGGGDVAVGAASCDCAQRIPVRAPCTLCTLHVAAHVTSPATPRMRAPDDDNKGSTFCTQNFPHASDDSEIEFQLSIHLG</sequence>
<keyword evidence="3" id="KW-1185">Reference proteome</keyword>
<dbReference type="AlphaFoldDB" id="A0A8J5SH25"/>
<feature type="signal peptide" evidence="1">
    <location>
        <begin position="1"/>
        <end position="19"/>
    </location>
</feature>
<comment type="caution">
    <text evidence="2">The sequence shown here is derived from an EMBL/GenBank/DDBJ whole genome shotgun (WGS) entry which is preliminary data.</text>
</comment>
<proteinExistence type="predicted"/>
<gene>
    <name evidence="2" type="ORF">GUJ93_ZPchr0002g24731</name>
</gene>
<accession>A0A8J5SH25</accession>
<dbReference type="EMBL" id="JAAALK010000287">
    <property type="protein sequence ID" value="KAG8061015.1"/>
    <property type="molecule type" value="Genomic_DNA"/>
</dbReference>
<evidence type="ECO:0008006" key="4">
    <source>
        <dbReference type="Google" id="ProtNLM"/>
    </source>
</evidence>
<protein>
    <recommendedName>
        <fullName evidence="4">Secreted protein</fullName>
    </recommendedName>
</protein>
<organism evidence="2 3">
    <name type="scientific">Zizania palustris</name>
    <name type="common">Northern wild rice</name>
    <dbReference type="NCBI Taxonomy" id="103762"/>
    <lineage>
        <taxon>Eukaryota</taxon>
        <taxon>Viridiplantae</taxon>
        <taxon>Streptophyta</taxon>
        <taxon>Embryophyta</taxon>
        <taxon>Tracheophyta</taxon>
        <taxon>Spermatophyta</taxon>
        <taxon>Magnoliopsida</taxon>
        <taxon>Liliopsida</taxon>
        <taxon>Poales</taxon>
        <taxon>Poaceae</taxon>
        <taxon>BOP clade</taxon>
        <taxon>Oryzoideae</taxon>
        <taxon>Oryzeae</taxon>
        <taxon>Zizaniinae</taxon>
        <taxon>Zizania</taxon>
    </lineage>
</organism>
<feature type="chain" id="PRO_5035209313" description="Secreted protein" evidence="1">
    <location>
        <begin position="20"/>
        <end position="134"/>
    </location>
</feature>
<reference evidence="2" key="1">
    <citation type="journal article" date="2021" name="bioRxiv">
        <title>Whole Genome Assembly and Annotation of Northern Wild Rice, Zizania palustris L., Supports a Whole Genome Duplication in the Zizania Genus.</title>
        <authorList>
            <person name="Haas M."/>
            <person name="Kono T."/>
            <person name="Macchietto M."/>
            <person name="Millas R."/>
            <person name="McGilp L."/>
            <person name="Shao M."/>
            <person name="Duquette J."/>
            <person name="Hirsch C.N."/>
            <person name="Kimball J."/>
        </authorList>
    </citation>
    <scope>NUCLEOTIDE SEQUENCE</scope>
    <source>
        <tissue evidence="2">Fresh leaf tissue</tissue>
    </source>
</reference>
<evidence type="ECO:0000313" key="3">
    <source>
        <dbReference type="Proteomes" id="UP000729402"/>
    </source>
</evidence>
<evidence type="ECO:0000313" key="2">
    <source>
        <dbReference type="EMBL" id="KAG8061015.1"/>
    </source>
</evidence>
<reference evidence="2" key="2">
    <citation type="submission" date="2021-02" db="EMBL/GenBank/DDBJ databases">
        <authorList>
            <person name="Kimball J.A."/>
            <person name="Haas M.W."/>
            <person name="Macchietto M."/>
            <person name="Kono T."/>
            <person name="Duquette J."/>
            <person name="Shao M."/>
        </authorList>
    </citation>
    <scope>NUCLEOTIDE SEQUENCE</scope>
    <source>
        <tissue evidence="2">Fresh leaf tissue</tissue>
    </source>
</reference>
<dbReference type="Proteomes" id="UP000729402">
    <property type="component" value="Unassembled WGS sequence"/>
</dbReference>
<evidence type="ECO:0000256" key="1">
    <source>
        <dbReference type="SAM" id="SignalP"/>
    </source>
</evidence>